<evidence type="ECO:0000313" key="1">
    <source>
        <dbReference type="EMBL" id="ADU92203.1"/>
    </source>
</evidence>
<dbReference type="KEGG" id="teq:TEQUI_1283"/>
<evidence type="ECO:0000313" key="2">
    <source>
        <dbReference type="Proteomes" id="UP000007472"/>
    </source>
</evidence>
<dbReference type="Proteomes" id="UP000007472">
    <property type="component" value="Chromosome"/>
</dbReference>
<organism evidence="1 2">
    <name type="scientific">Taylorella equigenitalis (strain MCE9)</name>
    <dbReference type="NCBI Taxonomy" id="937774"/>
    <lineage>
        <taxon>Bacteria</taxon>
        <taxon>Pseudomonadati</taxon>
        <taxon>Pseudomonadota</taxon>
        <taxon>Betaproteobacteria</taxon>
        <taxon>Burkholderiales</taxon>
        <taxon>Alcaligenaceae</taxon>
        <taxon>Taylorella</taxon>
    </lineage>
</organism>
<proteinExistence type="predicted"/>
<dbReference type="AlphaFoldDB" id="A0A654KIB6"/>
<dbReference type="InterPro" id="IPR038475">
    <property type="entry name" value="RecG_C_sf"/>
</dbReference>
<protein>
    <submittedName>
        <fullName evidence="1">Uncharacterized protein</fullName>
    </submittedName>
</protein>
<dbReference type="InterPro" id="IPR036388">
    <property type="entry name" value="WH-like_DNA-bd_sf"/>
</dbReference>
<dbReference type="PANTHER" id="PTHR30595">
    <property type="entry name" value="GLPR-RELATED TRANSCRIPTIONAL REPRESSOR"/>
    <property type="match status" value="1"/>
</dbReference>
<dbReference type="EMBL" id="CP002456">
    <property type="protein sequence ID" value="ADU92203.1"/>
    <property type="molecule type" value="Genomic_DNA"/>
</dbReference>
<dbReference type="Pfam" id="PF13749">
    <property type="entry name" value="HATPase_c_4"/>
    <property type="match status" value="1"/>
</dbReference>
<name>A0A654KIB6_TAYEM</name>
<dbReference type="Gene3D" id="1.10.10.10">
    <property type="entry name" value="Winged helix-like DNA-binding domain superfamily/Winged helix DNA-binding domain"/>
    <property type="match status" value="1"/>
</dbReference>
<accession>A0A654KIB6</accession>
<sequence>MEGNQFSYEDMPSKDQNLTFNELEKYLIKKLSIEDLDQDILKTLGLLEAKIGFNHAAQLFADKNSFKLVDLVRYGVDINEFKERLTVENESILIAYAKSLEMYRRYYQVERIEGDERQKIELIPENAFREAIANALVHRDWSINSFIKVEMFENYIDISSPGVLPKGISEEEYINGKFSLLRNEKVGTLFYRLGIIEKFGTGIKRIKHQYKGKLKKPIFKVGPNSIYVRLPVLIDDMDDLSKNSSIIYQKMPKSVEMSRDAIEKITGFDKSKVLRGLEQLIADNLVSRVGRGRGVRYIKY</sequence>
<dbReference type="Gene3D" id="3.30.565.60">
    <property type="match status" value="1"/>
</dbReference>
<dbReference type="PANTHER" id="PTHR30595:SF6">
    <property type="entry name" value="SCHLAFEN ALBA-2 DOMAIN-CONTAINING PROTEIN"/>
    <property type="match status" value="1"/>
</dbReference>
<gene>
    <name evidence="1" type="ordered locus">TEQUI_1283</name>
</gene>
<reference evidence="1 2" key="1">
    <citation type="journal article" date="2011" name="J. Bacteriol.">
        <title>Genome sequence of Taylorella equigenitalis MCE9, the causative agent of contagious equine metritis.</title>
        <authorList>
            <person name="Hebert L."/>
            <person name="Moumen B."/>
            <person name="Duquesne F."/>
            <person name="Breuil M.F."/>
            <person name="Laugier C."/>
            <person name="Batto J.M."/>
            <person name="Renault P."/>
            <person name="Petry S."/>
        </authorList>
    </citation>
    <scope>NUCLEOTIDE SEQUENCE [LARGE SCALE GENOMIC DNA]</scope>
    <source>
        <strain evidence="1 2">MCE9</strain>
    </source>
</reference>